<keyword evidence="3" id="KW-1185">Reference proteome</keyword>
<sequence length="234" mass="26612">MQITNNQIIENNSSGNSNFTTQVNSENKTISFESYLSAINEVQSVKNTTYSQETTKIDYSNYTPAQMKEIPYEEAKANYDAINQRINDLGMKVFSFDEGMVYSDVCTQLCSVNLSDNDKLNKAVYETLRAIKDPVESITVSSEIHTNLQDYYYGKAINASFVVSNNQIHTDKNLTKSQLNSINVEDFLSKMVVAFSEDYANAPMSVKNQYKQIVDGYSLFQQNYNQSKKESYYA</sequence>
<reference evidence="2 3" key="1">
    <citation type="submission" date="2020-05" db="EMBL/GenBank/DDBJ databases">
        <title>Complete genome sequencing of Campylobacter and Arcobacter type strains.</title>
        <authorList>
            <person name="Miller W.G."/>
            <person name="Yee E."/>
        </authorList>
    </citation>
    <scope>NUCLEOTIDE SEQUENCE [LARGE SCALE GENOMIC DNA]</scope>
    <source>
        <strain evidence="2 3">LMG 26156</strain>
    </source>
</reference>
<accession>A0AAE7BCE1</accession>
<dbReference type="AlphaFoldDB" id="A0AAE7BCE1"/>
<dbReference type="RefSeq" id="WP_128360188.1">
    <property type="nucleotide sequence ID" value="NZ_CP053840.1"/>
</dbReference>
<protein>
    <submittedName>
        <fullName evidence="2">Uncharacterized protein</fullName>
    </submittedName>
</protein>
<evidence type="ECO:0000313" key="2">
    <source>
        <dbReference type="EMBL" id="QKF68010.1"/>
    </source>
</evidence>
<dbReference type="EMBL" id="CP053840">
    <property type="protein sequence ID" value="QKF68010.1"/>
    <property type="molecule type" value="Genomic_DNA"/>
</dbReference>
<evidence type="ECO:0000313" key="3">
    <source>
        <dbReference type="Proteomes" id="UP000503482"/>
    </source>
</evidence>
<name>A0AAE7BCE1_9BACT</name>
<evidence type="ECO:0000256" key="1">
    <source>
        <dbReference type="SAM" id="MobiDB-lite"/>
    </source>
</evidence>
<gene>
    <name evidence="2" type="ORF">AVENP_2506</name>
</gene>
<feature type="region of interest" description="Disordered" evidence="1">
    <location>
        <begin position="1"/>
        <end position="21"/>
    </location>
</feature>
<dbReference type="Proteomes" id="UP000503482">
    <property type="component" value="Chromosome"/>
</dbReference>
<organism evidence="2 3">
    <name type="scientific">Arcobacter venerupis</name>
    <dbReference type="NCBI Taxonomy" id="1054033"/>
    <lineage>
        <taxon>Bacteria</taxon>
        <taxon>Pseudomonadati</taxon>
        <taxon>Campylobacterota</taxon>
        <taxon>Epsilonproteobacteria</taxon>
        <taxon>Campylobacterales</taxon>
        <taxon>Arcobacteraceae</taxon>
        <taxon>Arcobacter</taxon>
    </lineage>
</organism>
<dbReference type="KEGG" id="avp:AVENP_2506"/>
<proteinExistence type="predicted"/>